<dbReference type="HOGENOM" id="CLU_008973_2_0_5"/>
<reference evidence="2 3" key="1">
    <citation type="journal article" date="2010" name="J. Bacteriol.">
        <title>Genome sequences of Pelagibaca bermudensis HTCC2601T and Maritimibacter alkaliphilus HTCC2654T, the type strains of two marine Roseobacter genera.</title>
        <authorList>
            <person name="Thrash J.C."/>
            <person name="Cho J.C."/>
            <person name="Ferriera S."/>
            <person name="Johnson J."/>
            <person name="Vergin K.L."/>
            <person name="Giovannoni S.J."/>
        </authorList>
    </citation>
    <scope>NUCLEOTIDE SEQUENCE [LARGE SCALE GENOMIC DNA]</scope>
    <source>
        <strain evidence="3">DSM 26914 / JCM 13377 / KCTC 12554 / HTCC2601</strain>
    </source>
</reference>
<dbReference type="InterPro" id="IPR013589">
    <property type="entry name" value="Bac_transglu_N"/>
</dbReference>
<gene>
    <name evidence="2" type="ORF">R2601_08676</name>
</gene>
<dbReference type="AlphaFoldDB" id="Q0FJ89"/>
<keyword evidence="3" id="KW-1185">Reference proteome</keyword>
<protein>
    <recommendedName>
        <fullName evidence="1">Transglutaminase-like domain-containing protein</fullName>
    </recommendedName>
</protein>
<dbReference type="STRING" id="314265.R2601_08676"/>
<dbReference type="PANTHER" id="PTHR33490">
    <property type="entry name" value="BLR5614 PROTEIN-RELATED"/>
    <property type="match status" value="1"/>
</dbReference>
<organism evidence="2 3">
    <name type="scientific">Salipiger bermudensis (strain DSM 26914 / JCM 13377 / KCTC 12554 / HTCC2601)</name>
    <name type="common">Pelagibaca bermudensis</name>
    <dbReference type="NCBI Taxonomy" id="314265"/>
    <lineage>
        <taxon>Bacteria</taxon>
        <taxon>Pseudomonadati</taxon>
        <taxon>Pseudomonadota</taxon>
        <taxon>Alphaproteobacteria</taxon>
        <taxon>Rhodobacterales</taxon>
        <taxon>Roseobacteraceae</taxon>
        <taxon>Salipiger</taxon>
    </lineage>
</organism>
<sequence>MRFSVRHETIYSYDTPVVLAAHRLRLTPRGDCGRVLSRGLEILPEPAMIREEVDAHGNPLVLVEFGPGASDLLRIDSAFEIETRQATPPGAQRLPRLPWPRRDDAPDACLTGRDPGPEVRRFAEGLAELAGRDAMGFLELLTATLYQRTDRRIRQDGYAQSPQETLERAQGACRDLAVLFIACCRLMGLPARFVSGYQAQAESVDGQRHLHAWPEVWLGQAGWQGFDPTHGTRVRDGHVALCAAPEQGETMPVEGGYYGPPVAARLRYRVEVEVKA</sequence>
<evidence type="ECO:0000259" key="1">
    <source>
        <dbReference type="SMART" id="SM00460"/>
    </source>
</evidence>
<dbReference type="OrthoDB" id="9804023at2"/>
<dbReference type="InterPro" id="IPR038765">
    <property type="entry name" value="Papain-like_cys_pep_sf"/>
</dbReference>
<dbReference type="SUPFAM" id="SSF54001">
    <property type="entry name" value="Cysteine proteinases"/>
    <property type="match status" value="1"/>
</dbReference>
<evidence type="ECO:0000313" key="2">
    <source>
        <dbReference type="EMBL" id="EAU44240.1"/>
    </source>
</evidence>
<dbReference type="InterPro" id="IPR002931">
    <property type="entry name" value="Transglutaminase-like"/>
</dbReference>
<dbReference type="RefSeq" id="WP_007792264.1">
    <property type="nucleotide sequence ID" value="NZ_DS022276.1"/>
</dbReference>
<dbReference type="Pfam" id="PF01841">
    <property type="entry name" value="Transglut_core"/>
    <property type="match status" value="1"/>
</dbReference>
<comment type="caution">
    <text evidence="2">The sequence shown here is derived from an EMBL/GenBank/DDBJ whole genome shotgun (WGS) entry which is preliminary data.</text>
</comment>
<dbReference type="SMART" id="SM00460">
    <property type="entry name" value="TGc"/>
    <property type="match status" value="1"/>
</dbReference>
<feature type="domain" description="Transglutaminase-like" evidence="1">
    <location>
        <begin position="165"/>
        <end position="230"/>
    </location>
</feature>
<accession>Q0FJ89</accession>
<dbReference type="PANTHER" id="PTHR33490:SF1">
    <property type="entry name" value="SLL1233 PROTEIN"/>
    <property type="match status" value="1"/>
</dbReference>
<dbReference type="Proteomes" id="UP000006230">
    <property type="component" value="Unassembled WGS sequence"/>
</dbReference>
<dbReference type="eggNOG" id="COG1305">
    <property type="taxonomic scope" value="Bacteria"/>
</dbReference>
<dbReference type="Pfam" id="PF08379">
    <property type="entry name" value="Bact_transglu_N"/>
    <property type="match status" value="1"/>
</dbReference>
<dbReference type="Gene3D" id="3.10.620.30">
    <property type="match status" value="1"/>
</dbReference>
<proteinExistence type="predicted"/>
<name>Q0FJ89_SALBH</name>
<dbReference type="EMBL" id="AATQ01000051">
    <property type="protein sequence ID" value="EAU44240.1"/>
    <property type="molecule type" value="Genomic_DNA"/>
</dbReference>
<evidence type="ECO:0000313" key="3">
    <source>
        <dbReference type="Proteomes" id="UP000006230"/>
    </source>
</evidence>